<dbReference type="CDD" id="cd13944">
    <property type="entry name" value="lytB_ispH"/>
    <property type="match status" value="1"/>
</dbReference>
<dbReference type="EC" id="1.17.7.4" evidence="5"/>
<feature type="binding site" evidence="5">
    <location>
        <position position="232"/>
    </location>
    <ligand>
        <name>(2E)-4-hydroxy-3-methylbut-2-enyl diphosphate</name>
        <dbReference type="ChEBI" id="CHEBI:128753"/>
    </ligand>
</feature>
<feature type="binding site" evidence="5">
    <location>
        <position position="232"/>
    </location>
    <ligand>
        <name>dimethylallyl diphosphate</name>
        <dbReference type="ChEBI" id="CHEBI:57623"/>
    </ligand>
</feature>
<evidence type="ECO:0000256" key="5">
    <source>
        <dbReference type="HAMAP-Rule" id="MF_00191"/>
    </source>
</evidence>
<feature type="binding site" evidence="5">
    <location>
        <position position="50"/>
    </location>
    <ligand>
        <name>dimethylallyl diphosphate</name>
        <dbReference type="ChEBI" id="CHEBI:57623"/>
    </ligand>
</feature>
<dbReference type="Pfam" id="PF02401">
    <property type="entry name" value="LYTB"/>
    <property type="match status" value="1"/>
</dbReference>
<dbReference type="Proteomes" id="UP000287719">
    <property type="component" value="Unassembled WGS sequence"/>
</dbReference>
<comment type="caution">
    <text evidence="6">The sequence shown here is derived from an EMBL/GenBank/DDBJ whole genome shotgun (WGS) entry which is preliminary data.</text>
</comment>
<feature type="binding site" evidence="5">
    <location>
        <position position="232"/>
    </location>
    <ligand>
        <name>isopentenyl diphosphate</name>
        <dbReference type="ChEBI" id="CHEBI:128769"/>
    </ligand>
</feature>
<feature type="binding site" evidence="5">
    <location>
        <position position="83"/>
    </location>
    <ligand>
        <name>dimethylallyl diphosphate</name>
        <dbReference type="ChEBI" id="CHEBI:57623"/>
    </ligand>
</feature>
<dbReference type="PANTHER" id="PTHR30426">
    <property type="entry name" value="4-HYDROXY-3-METHYLBUT-2-ENYL DIPHOSPHATE REDUCTASE"/>
    <property type="match status" value="1"/>
</dbReference>
<dbReference type="GO" id="GO:0019288">
    <property type="term" value="P:isopentenyl diphosphate biosynthetic process, methylerythritol 4-phosphate pathway"/>
    <property type="evidence" value="ECO:0007669"/>
    <property type="project" value="UniProtKB-UniRule"/>
</dbReference>
<dbReference type="GO" id="GO:0050992">
    <property type="term" value="P:dimethylallyl diphosphate biosynthetic process"/>
    <property type="evidence" value="ECO:0007669"/>
    <property type="project" value="UniProtKB-UniRule"/>
</dbReference>
<evidence type="ECO:0000256" key="1">
    <source>
        <dbReference type="ARBA" id="ARBA00022485"/>
    </source>
</evidence>
<keyword evidence="3 5" id="KW-0408">Iron</keyword>
<dbReference type="UniPathway" id="UPA00056">
    <property type="reaction ID" value="UER00097"/>
</dbReference>
<comment type="pathway">
    <text evidence="5">Isoprenoid biosynthesis; dimethylallyl diphosphate biosynthesis; dimethylallyl diphosphate from (2E)-4-hydroxy-3-methylbutenyl diphosphate: step 1/1.</text>
</comment>
<comment type="cofactor">
    <cofactor evidence="5">
        <name>[4Fe-4S] cluster</name>
        <dbReference type="ChEBI" id="CHEBI:49883"/>
    </cofactor>
    <text evidence="5">Binds 1 [4Fe-4S] cluster per subunit.</text>
</comment>
<dbReference type="Gene3D" id="3.40.1010.20">
    <property type="entry name" value="4-hydroxy-3-methylbut-2-enyl diphosphate reductase, catalytic domain"/>
    <property type="match status" value="2"/>
</dbReference>
<feature type="binding site" evidence="5">
    <location>
        <position position="133"/>
    </location>
    <ligand>
        <name>dimethylallyl diphosphate</name>
        <dbReference type="ChEBI" id="CHEBI:57623"/>
    </ligand>
</feature>
<feature type="binding site" evidence="5">
    <location>
        <position position="275"/>
    </location>
    <ligand>
        <name>(2E)-4-hydroxy-3-methylbut-2-enyl diphosphate</name>
        <dbReference type="ChEBI" id="CHEBI:128753"/>
    </ligand>
</feature>
<proteinExistence type="inferred from homology"/>
<feature type="binding site" evidence="5">
    <location>
        <position position="231"/>
    </location>
    <ligand>
        <name>dimethylallyl diphosphate</name>
        <dbReference type="ChEBI" id="CHEBI:57623"/>
    </ligand>
</feature>
<feature type="binding site" evidence="5">
    <location>
        <position position="83"/>
    </location>
    <ligand>
        <name>(2E)-4-hydroxy-3-methylbut-2-enyl diphosphate</name>
        <dbReference type="ChEBI" id="CHEBI:128753"/>
    </ligand>
</feature>
<sequence>MNTNSADAPLNIVLASPRGFCAGVDRAITIVEKALEMYGAPIYVQHEIVHNKHVVQRLRNDGAVFVENIDEIPEGSHAIFSAHGVSPEVRKRAENRKLQVLDATCPLVTKVHREAQRYAQKEHTIILIGHHNHVEVKGTVGEAPEHIYVVGTVEEVSDLKIPDEKKVGYITQTTLSLDDTAEIITALKERFPEIKGPAKDDICYATQNRQNAVKALSKEVDLVLVVGAQNSSNSVRLLEVAETTGVKARRIESAAELDPEWLEEVRNVGITAGASAPEDIVQGIVAEISKMSSSSSVRDLEIVQEDVTFALPTVLRNA</sequence>
<feature type="binding site" evidence="5">
    <location>
        <position position="231"/>
    </location>
    <ligand>
        <name>(2E)-4-hydroxy-3-methylbut-2-enyl diphosphate</name>
        <dbReference type="ChEBI" id="CHEBI:128753"/>
    </ligand>
</feature>
<feature type="binding site" evidence="5">
    <location>
        <position position="105"/>
    </location>
    <ligand>
        <name>[4Fe-4S] cluster</name>
        <dbReference type="ChEBI" id="CHEBI:49883"/>
    </ligand>
</feature>
<feature type="binding site" evidence="5">
    <location>
        <position position="21"/>
    </location>
    <ligand>
        <name>[4Fe-4S] cluster</name>
        <dbReference type="ChEBI" id="CHEBI:49883"/>
    </ligand>
</feature>
<dbReference type="NCBIfam" id="TIGR00216">
    <property type="entry name" value="ispH_lytB"/>
    <property type="match status" value="1"/>
</dbReference>
<dbReference type="PANTHER" id="PTHR30426:SF0">
    <property type="entry name" value="4-HYDROXY-3-METHYLBUT-2-ENYL DIPHOSPHATE REDUCTASE"/>
    <property type="match status" value="1"/>
</dbReference>
<dbReference type="NCBIfam" id="NF002190">
    <property type="entry name" value="PRK01045.1-4"/>
    <property type="match status" value="1"/>
</dbReference>
<dbReference type="HAMAP" id="MF_00191">
    <property type="entry name" value="IspH"/>
    <property type="match status" value="1"/>
</dbReference>
<dbReference type="UniPathway" id="UPA00059">
    <property type="reaction ID" value="UER00105"/>
</dbReference>
<evidence type="ECO:0000313" key="6">
    <source>
        <dbReference type="EMBL" id="RTZ85458.1"/>
    </source>
</evidence>
<feature type="binding site" evidence="5">
    <location>
        <position position="233"/>
    </location>
    <ligand>
        <name>dimethylallyl diphosphate</name>
        <dbReference type="ChEBI" id="CHEBI:57623"/>
    </ligand>
</feature>
<dbReference type="GO" id="GO:0051745">
    <property type="term" value="F:4-hydroxy-3-methylbut-2-enyl diphosphate reductase activity"/>
    <property type="evidence" value="ECO:0007669"/>
    <property type="project" value="UniProtKB-UniRule"/>
</dbReference>
<dbReference type="Gene3D" id="3.40.50.11270">
    <property type="match status" value="1"/>
</dbReference>
<feature type="binding site" evidence="5">
    <location>
        <position position="83"/>
    </location>
    <ligand>
        <name>isopentenyl diphosphate</name>
        <dbReference type="ChEBI" id="CHEBI:128769"/>
    </ligand>
</feature>
<comment type="function">
    <text evidence="5">Catalyzes the conversion of 1-hydroxy-2-methyl-2-(E)-butenyl 4-diphosphate (HMBPP) into a mixture of isopentenyl diphosphate (IPP) and dimethylallyl diphosphate (DMAPP). Acts in the terminal step of the DOXP/MEP pathway for isoprenoid precursor biosynthesis.</text>
</comment>
<organism evidence="6 7">
    <name type="scientific">SAR324 cluster bacterium</name>
    <dbReference type="NCBI Taxonomy" id="2024889"/>
    <lineage>
        <taxon>Bacteria</taxon>
        <taxon>Deltaproteobacteria</taxon>
        <taxon>SAR324 cluster</taxon>
    </lineage>
</organism>
<feature type="binding site" evidence="5">
    <location>
        <position position="50"/>
    </location>
    <ligand>
        <name>isopentenyl diphosphate</name>
        <dbReference type="ChEBI" id="CHEBI:128769"/>
    </ligand>
</feature>
<evidence type="ECO:0000256" key="3">
    <source>
        <dbReference type="ARBA" id="ARBA00023004"/>
    </source>
</evidence>
<feature type="binding site" evidence="5">
    <location>
        <position position="133"/>
    </location>
    <ligand>
        <name>isopentenyl diphosphate</name>
        <dbReference type="ChEBI" id="CHEBI:128769"/>
    </ligand>
</feature>
<comment type="similarity">
    <text evidence="5">Belongs to the IspH family.</text>
</comment>
<keyword evidence="5" id="KW-0414">Isoprene biosynthesis</keyword>
<keyword evidence="4 5" id="KW-0411">Iron-sulfur</keyword>
<evidence type="ECO:0000256" key="4">
    <source>
        <dbReference type="ARBA" id="ARBA00023014"/>
    </source>
</evidence>
<comment type="pathway">
    <text evidence="5">Isoprenoid biosynthesis; isopentenyl diphosphate biosynthesis via DXP pathway; isopentenyl diphosphate from 1-deoxy-D-xylulose 5-phosphate: step 6/6.</text>
</comment>
<comment type="catalytic activity">
    <reaction evidence="5">
        <text>dimethylallyl diphosphate + 2 oxidized [2Fe-2S]-[ferredoxin] + H2O = (2E)-4-hydroxy-3-methylbut-2-enyl diphosphate + 2 reduced [2Fe-2S]-[ferredoxin] + 2 H(+)</text>
        <dbReference type="Rhea" id="RHEA:24825"/>
        <dbReference type="Rhea" id="RHEA-COMP:10000"/>
        <dbReference type="Rhea" id="RHEA-COMP:10001"/>
        <dbReference type="ChEBI" id="CHEBI:15377"/>
        <dbReference type="ChEBI" id="CHEBI:15378"/>
        <dbReference type="ChEBI" id="CHEBI:33737"/>
        <dbReference type="ChEBI" id="CHEBI:33738"/>
        <dbReference type="ChEBI" id="CHEBI:57623"/>
        <dbReference type="ChEBI" id="CHEBI:128753"/>
        <dbReference type="EC" id="1.17.7.4"/>
    </reaction>
</comment>
<gene>
    <name evidence="5" type="primary">ispH</name>
    <name evidence="6" type="ORF">DSY95_04770</name>
</gene>
<feature type="active site" description="Proton donor" evidence="5">
    <location>
        <position position="135"/>
    </location>
</feature>
<comment type="catalytic activity">
    <reaction evidence="5">
        <text>isopentenyl diphosphate + 2 oxidized [2Fe-2S]-[ferredoxin] + H2O = (2E)-4-hydroxy-3-methylbut-2-enyl diphosphate + 2 reduced [2Fe-2S]-[ferredoxin] + 2 H(+)</text>
        <dbReference type="Rhea" id="RHEA:24488"/>
        <dbReference type="Rhea" id="RHEA-COMP:10000"/>
        <dbReference type="Rhea" id="RHEA-COMP:10001"/>
        <dbReference type="ChEBI" id="CHEBI:15377"/>
        <dbReference type="ChEBI" id="CHEBI:15378"/>
        <dbReference type="ChEBI" id="CHEBI:33737"/>
        <dbReference type="ChEBI" id="CHEBI:33738"/>
        <dbReference type="ChEBI" id="CHEBI:128753"/>
        <dbReference type="ChEBI" id="CHEBI:128769"/>
        <dbReference type="EC" id="1.17.7.4"/>
    </reaction>
</comment>
<evidence type="ECO:0000256" key="2">
    <source>
        <dbReference type="ARBA" id="ARBA00022723"/>
    </source>
</evidence>
<feature type="binding site" evidence="5">
    <location>
        <position position="50"/>
    </location>
    <ligand>
        <name>(2E)-4-hydroxy-3-methylbut-2-enyl diphosphate</name>
        <dbReference type="ChEBI" id="CHEBI:128753"/>
    </ligand>
</feature>
<dbReference type="AlphaFoldDB" id="A0A432GPK7"/>
<feature type="binding site" evidence="5">
    <location>
        <position position="173"/>
    </location>
    <ligand>
        <name>(2E)-4-hydroxy-3-methylbut-2-enyl diphosphate</name>
        <dbReference type="ChEBI" id="CHEBI:128753"/>
    </ligand>
</feature>
<evidence type="ECO:0000313" key="7">
    <source>
        <dbReference type="Proteomes" id="UP000287719"/>
    </source>
</evidence>
<keyword evidence="1 5" id="KW-0004">4Fe-4S</keyword>
<feature type="binding site" evidence="5">
    <location>
        <position position="203"/>
    </location>
    <ligand>
        <name>[4Fe-4S] cluster</name>
        <dbReference type="ChEBI" id="CHEBI:49883"/>
    </ligand>
</feature>
<feature type="binding site" evidence="5">
    <location>
        <position position="275"/>
    </location>
    <ligand>
        <name>isopentenyl diphosphate</name>
        <dbReference type="ChEBI" id="CHEBI:128769"/>
    </ligand>
</feature>
<dbReference type="EMBL" id="QNZJ01000213">
    <property type="protein sequence ID" value="RTZ85458.1"/>
    <property type="molecule type" value="Genomic_DNA"/>
</dbReference>
<feature type="binding site" evidence="5">
    <location>
        <position position="231"/>
    </location>
    <ligand>
        <name>isopentenyl diphosphate</name>
        <dbReference type="ChEBI" id="CHEBI:128769"/>
    </ligand>
</feature>
<feature type="binding site" evidence="5">
    <location>
        <position position="233"/>
    </location>
    <ligand>
        <name>isopentenyl diphosphate</name>
        <dbReference type="ChEBI" id="CHEBI:128769"/>
    </ligand>
</feature>
<feature type="binding site" evidence="5">
    <location>
        <position position="233"/>
    </location>
    <ligand>
        <name>(2E)-4-hydroxy-3-methylbut-2-enyl diphosphate</name>
        <dbReference type="ChEBI" id="CHEBI:128753"/>
    </ligand>
</feature>
<dbReference type="GO" id="GO:0051539">
    <property type="term" value="F:4 iron, 4 sulfur cluster binding"/>
    <property type="evidence" value="ECO:0007669"/>
    <property type="project" value="UniProtKB-UniRule"/>
</dbReference>
<dbReference type="InterPro" id="IPR003451">
    <property type="entry name" value="LytB/IspH"/>
</dbReference>
<accession>A0A432GPK7</accession>
<name>A0A432GPK7_9DELT</name>
<keyword evidence="5 6" id="KW-0560">Oxidoreductase</keyword>
<reference evidence="6 7" key="1">
    <citation type="submission" date="2018-06" db="EMBL/GenBank/DDBJ databases">
        <title>Combined omics and stable isotope probing to characterize newly discovered Mariana Back-Arc vent microbial communities.</title>
        <authorList>
            <person name="Trembath-Reichert E."/>
            <person name="Huber J.A."/>
        </authorList>
    </citation>
    <scope>NUCLEOTIDE SEQUENCE [LARGE SCALE GENOMIC DNA]</scope>
    <source>
        <strain evidence="6">MAG 54</strain>
    </source>
</reference>
<protein>
    <recommendedName>
        <fullName evidence="5">4-hydroxy-3-methylbut-2-enyl diphosphate reductase</fullName>
        <shortName evidence="5">HMBPP reductase</shortName>
        <ecNumber evidence="5">1.17.7.4</ecNumber>
    </recommendedName>
</protein>
<keyword evidence="2 5" id="KW-0479">Metal-binding</keyword>
<dbReference type="GO" id="GO:0046872">
    <property type="term" value="F:metal ion binding"/>
    <property type="evidence" value="ECO:0007669"/>
    <property type="project" value="UniProtKB-KW"/>
</dbReference>
<dbReference type="NCBIfam" id="NF002188">
    <property type="entry name" value="PRK01045.1-2"/>
    <property type="match status" value="1"/>
</dbReference>
<dbReference type="GO" id="GO:0016114">
    <property type="term" value="P:terpenoid biosynthetic process"/>
    <property type="evidence" value="ECO:0007669"/>
    <property type="project" value="UniProtKB-UniRule"/>
</dbReference>
<feature type="binding site" evidence="5">
    <location>
        <position position="133"/>
    </location>
    <ligand>
        <name>(2E)-4-hydroxy-3-methylbut-2-enyl diphosphate</name>
        <dbReference type="ChEBI" id="CHEBI:128753"/>
    </ligand>
</feature>
<feature type="binding site" evidence="5">
    <location>
        <position position="275"/>
    </location>
    <ligand>
        <name>dimethylallyl diphosphate</name>
        <dbReference type="ChEBI" id="CHEBI:57623"/>
    </ligand>
</feature>